<feature type="domain" description="Exocyst complex component Sec8 N-terminal" evidence="6">
    <location>
        <begin position="39"/>
        <end position="176"/>
    </location>
</feature>
<comment type="caution">
    <text evidence="8">The sequence shown here is derived from an EMBL/GenBank/DDBJ whole genome shotgun (WGS) entry which is preliminary data.</text>
</comment>
<comment type="similarity">
    <text evidence="4">Belongs to the SEC8 family.</text>
</comment>
<dbReference type="Pfam" id="PF20652">
    <property type="entry name" value="Sec8_C"/>
    <property type="match status" value="1"/>
</dbReference>
<feature type="compositionally biased region" description="Basic and acidic residues" evidence="5">
    <location>
        <begin position="1"/>
        <end position="26"/>
    </location>
</feature>
<dbReference type="Pfam" id="PF04048">
    <property type="entry name" value="Sec8_N"/>
    <property type="match status" value="1"/>
</dbReference>
<evidence type="ECO:0000256" key="3">
    <source>
        <dbReference type="ARBA" id="ARBA00022927"/>
    </source>
</evidence>
<dbReference type="PANTHER" id="PTHR14146:SF0">
    <property type="entry name" value="EXOCYST COMPLEX COMPONENT 4"/>
    <property type="match status" value="1"/>
</dbReference>
<feature type="region of interest" description="Disordered" evidence="5">
    <location>
        <begin position="260"/>
        <end position="283"/>
    </location>
</feature>
<reference evidence="8" key="2">
    <citation type="submission" date="2021-10" db="EMBL/GenBank/DDBJ databases">
        <title>Phylogenomics reveals ancestral predisposition of the termite-cultivated fungus Termitomyces towards a domesticated lifestyle.</title>
        <authorList>
            <person name="Auxier B."/>
            <person name="Grum-Grzhimaylo A."/>
            <person name="Cardenas M.E."/>
            <person name="Lodge J.D."/>
            <person name="Laessoe T."/>
            <person name="Pedersen O."/>
            <person name="Smith M.E."/>
            <person name="Kuyper T.W."/>
            <person name="Franco-Molano E.A."/>
            <person name="Baroni T.J."/>
            <person name="Aanen D.K."/>
        </authorList>
    </citation>
    <scope>NUCLEOTIDE SEQUENCE</scope>
    <source>
        <strain evidence="8">AP01</strain>
        <tissue evidence="8">Mycelium</tissue>
    </source>
</reference>
<dbReference type="InterPro" id="IPR048630">
    <property type="entry name" value="Sec8_M"/>
</dbReference>
<evidence type="ECO:0000313" key="9">
    <source>
        <dbReference type="Proteomes" id="UP000775547"/>
    </source>
</evidence>
<dbReference type="InterPro" id="IPR007191">
    <property type="entry name" value="Sec8_exocyst_N"/>
</dbReference>
<dbReference type="GO" id="GO:0006893">
    <property type="term" value="P:Golgi to plasma membrane transport"/>
    <property type="evidence" value="ECO:0007669"/>
    <property type="project" value="TreeGrafter"/>
</dbReference>
<evidence type="ECO:0000256" key="5">
    <source>
        <dbReference type="SAM" id="MobiDB-lite"/>
    </source>
</evidence>
<evidence type="ECO:0000256" key="1">
    <source>
        <dbReference type="ARBA" id="ARBA00022448"/>
    </source>
</evidence>
<gene>
    <name evidence="8" type="ORF">DXG03_008922</name>
</gene>
<dbReference type="GO" id="GO:0006612">
    <property type="term" value="P:protein targeting to membrane"/>
    <property type="evidence" value="ECO:0007669"/>
    <property type="project" value="UniProtKB-UniRule"/>
</dbReference>
<feature type="domain" description="Exocyst complex component Sec8 middle helical bundle" evidence="7">
    <location>
        <begin position="330"/>
        <end position="627"/>
    </location>
</feature>
<evidence type="ECO:0000259" key="7">
    <source>
        <dbReference type="Pfam" id="PF20652"/>
    </source>
</evidence>
<dbReference type="Proteomes" id="UP000775547">
    <property type="component" value="Unassembled WGS sequence"/>
</dbReference>
<protein>
    <recommendedName>
        <fullName evidence="4">Exocyst complex component Sec8</fullName>
    </recommendedName>
</protein>
<reference evidence="8" key="1">
    <citation type="submission" date="2020-07" db="EMBL/GenBank/DDBJ databases">
        <authorList>
            <person name="Nieuwenhuis M."/>
            <person name="Van De Peppel L.J.J."/>
        </authorList>
    </citation>
    <scope>NUCLEOTIDE SEQUENCE</scope>
    <source>
        <strain evidence="8">AP01</strain>
        <tissue evidence="8">Mycelium</tissue>
    </source>
</reference>
<accession>A0A9P7GDF8</accession>
<proteinExistence type="inferred from homology"/>
<comment type="function">
    <text evidence="4">Component of the exocyst complex involved in the docking of exocytic vesicles with fusion sites on the plasma membrane.</text>
</comment>
<keyword evidence="3 4" id="KW-0653">Protein transport</keyword>
<evidence type="ECO:0000256" key="2">
    <source>
        <dbReference type="ARBA" id="ARBA00022483"/>
    </source>
</evidence>
<dbReference type="GO" id="GO:0006904">
    <property type="term" value="P:vesicle docking involved in exocytosis"/>
    <property type="evidence" value="ECO:0007669"/>
    <property type="project" value="InterPro"/>
</dbReference>
<feature type="compositionally biased region" description="Low complexity" evidence="5">
    <location>
        <begin position="316"/>
        <end position="327"/>
    </location>
</feature>
<keyword evidence="1 4" id="KW-0813">Transport</keyword>
<organism evidence="8 9">
    <name type="scientific">Asterophora parasitica</name>
    <dbReference type="NCBI Taxonomy" id="117018"/>
    <lineage>
        <taxon>Eukaryota</taxon>
        <taxon>Fungi</taxon>
        <taxon>Dikarya</taxon>
        <taxon>Basidiomycota</taxon>
        <taxon>Agaricomycotina</taxon>
        <taxon>Agaricomycetes</taxon>
        <taxon>Agaricomycetidae</taxon>
        <taxon>Agaricales</taxon>
        <taxon>Tricholomatineae</taxon>
        <taxon>Lyophyllaceae</taxon>
        <taxon>Asterophora</taxon>
    </lineage>
</organism>
<dbReference type="OrthoDB" id="272977at2759"/>
<feature type="compositionally biased region" description="Low complexity" evidence="5">
    <location>
        <begin position="266"/>
        <end position="283"/>
    </location>
</feature>
<sequence>MEYQTERQNEVEAEKARQQRIRDKVPGRRANGKARAGDIDAVLDQVKDGWEFIIDPDFNSVDLALQLLDDSSHGKDMDSFRRTKDMLGKALKGSVDKHYQAFAASLPHQAALLGHLSETQTQISVARSSLLEAKEALGNKRADLVQLWSRGQTLEEMLRILDQIEHLKSVPDLLETLMSEKRLLQAAVLLVRSLKIINKPDMLEIGAVSDLRGYLVGQETALRDILIDELQNHLYLKSFWCDTRWAAYVPNQQAFPKVEFEEEGASTTFEPSESTPTSPSFRPSRQARFLNELAIKPNEPPIDLSDLSVSNGGQPSTSNLTSMSSTSPHNPEADSFAYMETLIESLAVLSKLGSALDNVTQRLPNEIFGLVETTLGEVEERAEYGRRGSTFDFNAAIGRTEGVYILASENPAVGPMALSKGSFLKSTSLRLAALESSTKRVDHEILKDLFWTLYSKLDAVGQGLRVVYEVANRVGSRRDFRDSTGTKPGSLFPLSEVWTPIQTEVRTLIHDYLTDEDQGSVSGRNPISSINEILREGKFTRDRGKAVFRFADTDMKLTSKALKPHEDGLTRVLNDTMPGLVPGSGDAVQATLASVGTDDRMLGADQHHRLIIHPDAFHVSVLFQPTLTFLSRIAEVLPFGIESERTSSAVLDEFVLKVYLPQLEEKISENRRFQALLKTYEQLSGLILDSIRIDVRCRTIFYLDSATRQGDYSIGSEASEPDPHIVDLNAELVKCDDFVSTCLPARERQFVFVGLGHLLEDLLISNARHLRLPTSFGIKKIMRNILALQQSIKALTNDQQSTEFERAKQYYSLFFLSPQVMLHGIRKKPVFTFDEYQTMLNLQCGVNPAEGEEGAAKAVDRNYGMYMIELHGLELESSGP</sequence>
<dbReference type="EMBL" id="JABCKV010000008">
    <property type="protein sequence ID" value="KAG5647569.1"/>
    <property type="molecule type" value="Genomic_DNA"/>
</dbReference>
<dbReference type="InterPro" id="IPR039682">
    <property type="entry name" value="Sec8/EXOC4"/>
</dbReference>
<dbReference type="GO" id="GO:0000145">
    <property type="term" value="C:exocyst"/>
    <property type="evidence" value="ECO:0007669"/>
    <property type="project" value="UniProtKB-UniRule"/>
</dbReference>
<dbReference type="AlphaFoldDB" id="A0A9P7GDF8"/>
<dbReference type="GO" id="GO:0090522">
    <property type="term" value="P:vesicle tethering involved in exocytosis"/>
    <property type="evidence" value="ECO:0007669"/>
    <property type="project" value="UniProtKB-UniRule"/>
</dbReference>
<name>A0A9P7GDF8_9AGAR</name>
<dbReference type="PANTHER" id="PTHR14146">
    <property type="entry name" value="EXOCYST COMPLEX COMPONENT 4"/>
    <property type="match status" value="1"/>
</dbReference>
<dbReference type="GO" id="GO:0015031">
    <property type="term" value="P:protein transport"/>
    <property type="evidence" value="ECO:0007669"/>
    <property type="project" value="UniProtKB-KW"/>
</dbReference>
<evidence type="ECO:0000259" key="6">
    <source>
        <dbReference type="Pfam" id="PF04048"/>
    </source>
</evidence>
<keyword evidence="2 4" id="KW-0268">Exocytosis</keyword>
<feature type="region of interest" description="Disordered" evidence="5">
    <location>
        <begin position="1"/>
        <end position="32"/>
    </location>
</feature>
<evidence type="ECO:0000256" key="4">
    <source>
        <dbReference type="RuleBase" id="RU367079"/>
    </source>
</evidence>
<feature type="region of interest" description="Disordered" evidence="5">
    <location>
        <begin position="298"/>
        <end position="333"/>
    </location>
</feature>
<keyword evidence="9" id="KW-1185">Reference proteome</keyword>
<evidence type="ECO:0000313" key="8">
    <source>
        <dbReference type="EMBL" id="KAG5647569.1"/>
    </source>
</evidence>